<name>A0A6N7VV90_9FIRM</name>
<evidence type="ECO:0000313" key="3">
    <source>
        <dbReference type="Proteomes" id="UP000441925"/>
    </source>
</evidence>
<protein>
    <submittedName>
        <fullName evidence="2">DUF3343 domain-containing protein</fullName>
    </submittedName>
</protein>
<gene>
    <name evidence="2" type="ORF">FYJ26_04915</name>
</gene>
<dbReference type="AlphaFoldDB" id="A0A6N7VV90"/>
<evidence type="ECO:0000313" key="2">
    <source>
        <dbReference type="EMBL" id="MSS77757.1"/>
    </source>
</evidence>
<feature type="domain" description="Putative Se/S carrier protein-like" evidence="1">
    <location>
        <begin position="8"/>
        <end position="71"/>
    </location>
</feature>
<sequence>MKGGFMNVVVGFDTTSEAILTEEFFKEKDLKGELIPIPDELGAGCGLCYKFFTDNEEEIRKIMEENELSFSIIKVMEV</sequence>
<organism evidence="2 3">
    <name type="scientific">Anaerococcus porci</name>
    <dbReference type="NCBI Taxonomy" id="2652269"/>
    <lineage>
        <taxon>Bacteria</taxon>
        <taxon>Bacillati</taxon>
        <taxon>Bacillota</taxon>
        <taxon>Tissierellia</taxon>
        <taxon>Tissierellales</taxon>
        <taxon>Peptoniphilaceae</taxon>
        <taxon>Anaerococcus</taxon>
    </lineage>
</organism>
<dbReference type="EMBL" id="VULQ01000004">
    <property type="protein sequence ID" value="MSS77757.1"/>
    <property type="molecule type" value="Genomic_DNA"/>
</dbReference>
<comment type="caution">
    <text evidence="2">The sequence shown here is derived from an EMBL/GenBank/DDBJ whole genome shotgun (WGS) entry which is preliminary data.</text>
</comment>
<evidence type="ECO:0000259" key="1">
    <source>
        <dbReference type="Pfam" id="PF11823"/>
    </source>
</evidence>
<accession>A0A6N7VV90</accession>
<dbReference type="Pfam" id="PF11823">
    <property type="entry name" value="Se_S_carrier"/>
    <property type="match status" value="1"/>
</dbReference>
<dbReference type="InterPro" id="IPR021778">
    <property type="entry name" value="Se/S_carrier-like"/>
</dbReference>
<dbReference type="Proteomes" id="UP000441925">
    <property type="component" value="Unassembled WGS sequence"/>
</dbReference>
<proteinExistence type="predicted"/>
<keyword evidence="3" id="KW-1185">Reference proteome</keyword>
<reference evidence="2 3" key="1">
    <citation type="submission" date="2019-08" db="EMBL/GenBank/DDBJ databases">
        <title>In-depth cultivation of the pig gut microbiome towards novel bacterial diversity and tailored functional studies.</title>
        <authorList>
            <person name="Wylensek D."/>
            <person name="Hitch T.C.A."/>
            <person name="Clavel T."/>
        </authorList>
    </citation>
    <scope>NUCLEOTIDE SEQUENCE [LARGE SCALE GENOMIC DNA]</scope>
    <source>
        <strain evidence="2 3">WCA-380-WT-2B</strain>
    </source>
</reference>